<dbReference type="STRING" id="6184.A0A430Q5X5"/>
<dbReference type="AlphaFoldDB" id="A0A430Q5X5"/>
<feature type="compositionally biased region" description="Polar residues" evidence="13">
    <location>
        <begin position="668"/>
        <end position="688"/>
    </location>
</feature>
<keyword evidence="8" id="KW-0156">Chromatin regulator</keyword>
<feature type="compositionally biased region" description="Polar residues" evidence="13">
    <location>
        <begin position="524"/>
        <end position="542"/>
    </location>
</feature>
<organism evidence="16 17">
    <name type="scientific">Schistosoma bovis</name>
    <name type="common">Blood fluke</name>
    <dbReference type="NCBI Taxonomy" id="6184"/>
    <lineage>
        <taxon>Eukaryota</taxon>
        <taxon>Metazoa</taxon>
        <taxon>Spiralia</taxon>
        <taxon>Lophotrochozoa</taxon>
        <taxon>Platyhelminthes</taxon>
        <taxon>Trematoda</taxon>
        <taxon>Digenea</taxon>
        <taxon>Strigeidida</taxon>
        <taxon>Schistosomatoidea</taxon>
        <taxon>Schistosomatidae</taxon>
        <taxon>Schistosoma</taxon>
    </lineage>
</organism>
<evidence type="ECO:0000256" key="8">
    <source>
        <dbReference type="ARBA" id="ARBA00022853"/>
    </source>
</evidence>
<evidence type="ECO:0000256" key="12">
    <source>
        <dbReference type="PROSITE-ProRule" id="PRU00146"/>
    </source>
</evidence>
<feature type="compositionally biased region" description="Polar residues" evidence="13">
    <location>
        <begin position="64"/>
        <end position="91"/>
    </location>
</feature>
<evidence type="ECO:0000259" key="15">
    <source>
        <dbReference type="PROSITE" id="PS51726"/>
    </source>
</evidence>
<comment type="similarity">
    <text evidence="2">Belongs to the MYST (SAS/MOZ) family.</text>
</comment>
<feature type="compositionally biased region" description="Polar residues" evidence="13">
    <location>
        <begin position="286"/>
        <end position="316"/>
    </location>
</feature>
<dbReference type="GO" id="GO:0004402">
    <property type="term" value="F:histone acetyltransferase activity"/>
    <property type="evidence" value="ECO:0007669"/>
    <property type="project" value="InterPro"/>
</dbReference>
<comment type="caution">
    <text evidence="16">The sequence shown here is derived from an EMBL/GenBank/DDBJ whole genome shotgun (WGS) entry which is preliminary data.</text>
</comment>
<feature type="region of interest" description="Disordered" evidence="13">
    <location>
        <begin position="619"/>
        <end position="703"/>
    </location>
</feature>
<evidence type="ECO:0000256" key="13">
    <source>
        <dbReference type="SAM" id="MobiDB-lite"/>
    </source>
</evidence>
<dbReference type="GO" id="GO:0005634">
    <property type="term" value="C:nucleus"/>
    <property type="evidence" value="ECO:0007669"/>
    <property type="project" value="UniProtKB-SubCell"/>
</dbReference>
<evidence type="ECO:0000259" key="14">
    <source>
        <dbReference type="PROSITE" id="PS50016"/>
    </source>
</evidence>
<comment type="subcellular location">
    <subcellularLocation>
        <location evidence="1">Nucleus</location>
    </subcellularLocation>
</comment>
<dbReference type="Gene3D" id="1.10.10.10">
    <property type="entry name" value="Winged helix-like DNA-binding domain superfamily/Winged helix DNA-binding domain"/>
    <property type="match status" value="1"/>
</dbReference>
<evidence type="ECO:0000256" key="6">
    <source>
        <dbReference type="ARBA" id="ARBA00022771"/>
    </source>
</evidence>
<dbReference type="GO" id="GO:0070775">
    <property type="term" value="C:H3 histone acetyltransferase complex"/>
    <property type="evidence" value="ECO:0007669"/>
    <property type="project" value="UniProtKB-ARBA"/>
</dbReference>
<protein>
    <recommendedName>
        <fullName evidence="3">histone acetyltransferase</fullName>
        <ecNumber evidence="3">2.3.1.48</ecNumber>
    </recommendedName>
</protein>
<accession>A0A430Q5X5</accession>
<evidence type="ECO:0000256" key="11">
    <source>
        <dbReference type="PIRSR" id="PIRSR602717-51"/>
    </source>
</evidence>
<keyword evidence="6 12" id="KW-0863">Zinc-finger</keyword>
<evidence type="ECO:0000256" key="10">
    <source>
        <dbReference type="ARBA" id="ARBA00023242"/>
    </source>
</evidence>
<dbReference type="CDD" id="cd15526">
    <property type="entry name" value="PHD1_MOZ_d4"/>
    <property type="match status" value="1"/>
</dbReference>
<evidence type="ECO:0000256" key="1">
    <source>
        <dbReference type="ARBA" id="ARBA00004123"/>
    </source>
</evidence>
<dbReference type="Gene3D" id="3.40.630.30">
    <property type="match status" value="1"/>
</dbReference>
<gene>
    <name evidence="16" type="ORF">DC041_0002515</name>
</gene>
<feature type="region of interest" description="Disordered" evidence="13">
    <location>
        <begin position="510"/>
        <end position="542"/>
    </location>
</feature>
<evidence type="ECO:0000256" key="5">
    <source>
        <dbReference type="ARBA" id="ARBA00022723"/>
    </source>
</evidence>
<name>A0A430Q5X5_SCHBO</name>
<dbReference type="Gene3D" id="3.30.60.60">
    <property type="entry name" value="N-acetyl transferase-like"/>
    <property type="match status" value="1"/>
</dbReference>
<evidence type="ECO:0000313" key="17">
    <source>
        <dbReference type="Proteomes" id="UP000290809"/>
    </source>
</evidence>
<dbReference type="GO" id="GO:0008270">
    <property type="term" value="F:zinc ion binding"/>
    <property type="evidence" value="ECO:0007669"/>
    <property type="project" value="UniProtKB-KW"/>
</dbReference>
<evidence type="ECO:0000313" key="16">
    <source>
        <dbReference type="EMBL" id="RTG83077.1"/>
    </source>
</evidence>
<dbReference type="GO" id="GO:0003712">
    <property type="term" value="F:transcription coregulator activity"/>
    <property type="evidence" value="ECO:0007669"/>
    <property type="project" value="TreeGrafter"/>
</dbReference>
<dbReference type="PANTHER" id="PTHR10615">
    <property type="entry name" value="HISTONE ACETYLTRANSFERASE"/>
    <property type="match status" value="1"/>
</dbReference>
<evidence type="ECO:0000256" key="7">
    <source>
        <dbReference type="ARBA" id="ARBA00022833"/>
    </source>
</evidence>
<proteinExistence type="inferred from homology"/>
<dbReference type="GO" id="GO:0006357">
    <property type="term" value="P:regulation of transcription by RNA polymerase II"/>
    <property type="evidence" value="ECO:0007669"/>
    <property type="project" value="TreeGrafter"/>
</dbReference>
<dbReference type="FunFam" id="3.30.60.60:FF:000001">
    <property type="entry name" value="Histone acetyltransferase"/>
    <property type="match status" value="1"/>
</dbReference>
<dbReference type="Proteomes" id="UP000290809">
    <property type="component" value="Unassembled WGS sequence"/>
</dbReference>
<dbReference type="SUPFAM" id="SSF55729">
    <property type="entry name" value="Acyl-CoA N-acyltransferases (Nat)"/>
    <property type="match status" value="1"/>
</dbReference>
<feature type="domain" description="PHD-type" evidence="14">
    <location>
        <begin position="120"/>
        <end position="180"/>
    </location>
</feature>
<feature type="compositionally biased region" description="Acidic residues" evidence="13">
    <location>
        <begin position="621"/>
        <end position="647"/>
    </location>
</feature>
<keyword evidence="4 16" id="KW-0808">Transferase</keyword>
<dbReference type="EC" id="2.3.1.48" evidence="3"/>
<keyword evidence="9" id="KW-0007">Acetylation</keyword>
<dbReference type="InterPro" id="IPR036388">
    <property type="entry name" value="WH-like_DNA-bd_sf"/>
</dbReference>
<evidence type="ECO:0000256" key="2">
    <source>
        <dbReference type="ARBA" id="ARBA00010107"/>
    </source>
</evidence>
<evidence type="ECO:0000256" key="9">
    <source>
        <dbReference type="ARBA" id="ARBA00022990"/>
    </source>
</evidence>
<dbReference type="InterPro" id="IPR002717">
    <property type="entry name" value="HAT_MYST-type"/>
</dbReference>
<dbReference type="GO" id="GO:0040029">
    <property type="term" value="P:epigenetic regulation of gene expression"/>
    <property type="evidence" value="ECO:0007669"/>
    <property type="project" value="UniProtKB-ARBA"/>
</dbReference>
<feature type="active site" description="Proton donor/acceptor" evidence="11">
    <location>
        <position position="977"/>
    </location>
</feature>
<keyword evidence="10" id="KW-0539">Nucleus</keyword>
<dbReference type="InterPro" id="IPR050603">
    <property type="entry name" value="MYST_HAT"/>
</dbReference>
<reference evidence="16 17" key="1">
    <citation type="journal article" date="2019" name="PLoS Pathog.">
        <title>Genome sequence of the bovine parasite Schistosoma bovis Tanzania.</title>
        <authorList>
            <person name="Oey H."/>
            <person name="Zakrzewski M."/>
            <person name="Gobert G."/>
            <person name="Gravermann K."/>
            <person name="Stoye J."/>
            <person name="Jones M."/>
            <person name="Mcmanus D."/>
            <person name="Krause L."/>
        </authorList>
    </citation>
    <scope>NUCLEOTIDE SEQUENCE [LARGE SCALE GENOMIC DNA]</scope>
    <source>
        <strain evidence="16 17">TAN1997</strain>
    </source>
</reference>
<dbReference type="InterPro" id="IPR013083">
    <property type="entry name" value="Znf_RING/FYVE/PHD"/>
</dbReference>
<dbReference type="PROSITE" id="PS51726">
    <property type="entry name" value="MYST_HAT"/>
    <property type="match status" value="1"/>
</dbReference>
<dbReference type="Pfam" id="PF17772">
    <property type="entry name" value="zf-MYST"/>
    <property type="match status" value="1"/>
</dbReference>
<dbReference type="InterPro" id="IPR019787">
    <property type="entry name" value="Znf_PHD-finger"/>
</dbReference>
<dbReference type="GO" id="GO:0003682">
    <property type="term" value="F:chromatin binding"/>
    <property type="evidence" value="ECO:0007669"/>
    <property type="project" value="TreeGrafter"/>
</dbReference>
<feature type="region of interest" description="Disordered" evidence="13">
    <location>
        <begin position="64"/>
        <end position="99"/>
    </location>
</feature>
<dbReference type="Pfam" id="PF00628">
    <property type="entry name" value="PHD"/>
    <property type="match status" value="1"/>
</dbReference>
<dbReference type="InterPro" id="IPR011011">
    <property type="entry name" value="Znf_FYVE_PHD"/>
</dbReference>
<sequence length="1072" mass="120932">MNTRKRSCFSPRYGDIKCAELEQSHSSNIESLSPVPVVYSSEHENEPLRRSHDNVNTLMKSSPTEYTGICQSSGQRTLRQRTASGTPSESSHGAEAKLSSVSVKPRGLLNRRLRRPSKVIPICGLCLGTSELNNKTNSAEEMIACWECGQSGHPTCLKMPPDLVKRISSIRWLCVDCKRCCLCQSNSEDQNASTDKEDPQSDLLLCDFYVCQIISGMWTCPICSQSSTECLDIDPRLRSIQVCDQLTQHEIDWMKKAANISGAYLTAPLSFSFQQSPEPIIEHNEASQSSRPSFSMTSKSEVKQSVPSESTQTGNIPATVCKSSKRLIQKSLTDWTLCSKSNRKSTNSMQAPLQTENTINQLPTENEMTKDESPPKRVSRLRRSSLCASLAWQGLLRSCDRSKPLQNRSIEPHSVKPIGGEDDDDDKTDILIYQSTTSSCKVFNKLSKNETKVKKYFKRTVSSRSTDNFVRSKAKQNKISLPGELRSIHASRGGTSTGLFNRETLRVASGKVNGNQVKRHVSGGSDQLSNSCKMNSTSKTTQHSLKHRLSKLTNNNSNCLKLSNSYNHISQPHQLRRQTMPTSINNKFNVNHSSRRRHLNKYKRSYYYRNKRKSFKREIVSDEEDYDDSVYEADADDDGDDDDDNDSNENITEGKKTNDLLTGKKPTTKINSVEDGNTDLLSTSNNNAAYFDSENDEAPEMSTISDENRALFHSIQADVQACLPQPLESSLSLPPANNPKVLAAMDNSSLNLSSNQLVMAPSDSNENDAHHQRQQLEKLEDTRYPPQIQLGRYVITTWYSAPYPSEYARLTLLYICEFCLKYIKTRNVYLRHIEKCPYSFPPGNEIYRCKNISVFEVDGYTSRLYCQQLCLLAKLFLDHKTLYYDVEPFLFYVVTIHNNATDEQEHNEKSNHHNNNNDNERCFHLVGYFSKEKRSVQKYNLSCILVLPPYQKQAYGRFLIDFSFLLSRIEGQPGSPEKPLSQLGNLSYQSYWRSKVLPFLLCSMKNCKLLNSTLSNHETDSDCLANPVGSIGFRDFVITIHEISSTTGIDPHDVASTIQQLATTITLSADGR</sequence>
<dbReference type="Gene3D" id="3.30.40.10">
    <property type="entry name" value="Zinc/RING finger domain, C3HC4 (zinc finger)"/>
    <property type="match status" value="1"/>
</dbReference>
<feature type="domain" description="MYST-type HAT" evidence="15">
    <location>
        <begin position="780"/>
        <end position="1072"/>
    </location>
</feature>
<keyword evidence="7" id="KW-0862">Zinc</keyword>
<dbReference type="FunFam" id="3.40.630.30:FF:000001">
    <property type="entry name" value="Histone acetyltransferase"/>
    <property type="match status" value="1"/>
</dbReference>
<dbReference type="PANTHER" id="PTHR10615:SF217">
    <property type="entry name" value="HISTONE ACETYLTRANSFERASE"/>
    <property type="match status" value="1"/>
</dbReference>
<dbReference type="SUPFAM" id="SSF57903">
    <property type="entry name" value="FYVE/PHD zinc finger"/>
    <property type="match status" value="1"/>
</dbReference>
<dbReference type="InterPro" id="IPR040706">
    <property type="entry name" value="Zf-MYST"/>
</dbReference>
<dbReference type="InterPro" id="IPR001965">
    <property type="entry name" value="Znf_PHD"/>
</dbReference>
<dbReference type="PROSITE" id="PS50016">
    <property type="entry name" value="ZF_PHD_2"/>
    <property type="match status" value="1"/>
</dbReference>
<feature type="region of interest" description="Disordered" evidence="13">
    <location>
        <begin position="283"/>
        <end position="316"/>
    </location>
</feature>
<keyword evidence="17" id="KW-1185">Reference proteome</keyword>
<evidence type="ECO:0000256" key="4">
    <source>
        <dbReference type="ARBA" id="ARBA00022679"/>
    </source>
</evidence>
<dbReference type="Pfam" id="PF01853">
    <property type="entry name" value="MOZ_SAS"/>
    <property type="match status" value="1"/>
</dbReference>
<dbReference type="EMBL" id="QMKO01002591">
    <property type="protein sequence ID" value="RTG83077.1"/>
    <property type="molecule type" value="Genomic_DNA"/>
</dbReference>
<keyword evidence="5" id="KW-0479">Metal-binding</keyword>
<dbReference type="SMART" id="SM00249">
    <property type="entry name" value="PHD"/>
    <property type="match status" value="1"/>
</dbReference>
<evidence type="ECO:0000256" key="3">
    <source>
        <dbReference type="ARBA" id="ARBA00013184"/>
    </source>
</evidence>
<dbReference type="InterPro" id="IPR016181">
    <property type="entry name" value="Acyl_CoA_acyltransferase"/>
</dbReference>